<feature type="coiled-coil region" evidence="1">
    <location>
        <begin position="70"/>
        <end position="97"/>
    </location>
</feature>
<evidence type="ECO:0000313" key="3">
    <source>
        <dbReference type="Proteomes" id="UP001233172"/>
    </source>
</evidence>
<evidence type="ECO:0000256" key="1">
    <source>
        <dbReference type="SAM" id="Coils"/>
    </source>
</evidence>
<dbReference type="Proteomes" id="UP001233172">
    <property type="component" value="Unassembled WGS sequence"/>
</dbReference>
<keyword evidence="1" id="KW-0175">Coiled coil</keyword>
<dbReference type="EMBL" id="JASAOG010000447">
    <property type="protein sequence ID" value="KAK0039430.1"/>
    <property type="molecule type" value="Genomic_DNA"/>
</dbReference>
<keyword evidence="3" id="KW-1185">Reference proteome</keyword>
<name>A0AAD8ANF3_BIOPF</name>
<sequence>MFRLLFDSKQPRTLNRQEIFIMADGNSGFGAPALGNFLDTIQQSVQAQANTDIKMAETVAAESKFIADSAATYNRSAQLAQQQYQQIQAKGEEARRKAESGNIFDRIELIGDQIIDPRNFTAEGRSKQISELSQGLAMEGQIHNIAAATSEARVAQATAQRNLETVQNSIGINLLRGQVEAHQLAAQGLQAAESVKQSALLQFDINTLNSALMGPTGATGKYALNGIEYTPTELRERANALKNREQLSMLSPMANDPDFAAKKSTQHTMELATMSMAELEQLKNNGLVMNDGSVVLPRVWDEAYNREMTLTQNRINDQLATLQITNVIPSVLQESQALVNNTQKWTAPGSQLNSERQRFQMSMEQLAAVGSMADANPVLKQAAVNEFGKAQARYTAAIDSEAKRRAGGDQELGNLYAKQMRGETIDFEEVAGVMRSRYTSRKTMGTVLPQKMTDDIRRLADKNLAAIQLQQNQGANFMTETKKSDKDMREQAFNEAFDTIRSQQGNQIIEQVDKDLGNRADNPAIKAGMPSMMLENIKLQARQAAKQKMLEETGITEQQFTYLMAGNAEGAKIDPAQASVLAKSYNTYEAQFTYDQLDGFKSGLGYETQQWMAQESSKLVETYISKMDPIIGASIGDSAMIENQQRNDDRLNADKSAAERVRSEFTKLSTGAKKPENSWMLMLDMTEKLEDSQKQMLYYEVIAPALKQARANGMNDEAANEAAFNALNQYQVDDKVTMSAIKMLQRDLPNIVTRFNKQWDSAMAVNRWNPFANTGGRFFGGGLEGAAAAEQLKKAIPWAR</sequence>
<protein>
    <submittedName>
        <fullName evidence="2">Uncharacterized protein</fullName>
    </submittedName>
</protein>
<dbReference type="AlphaFoldDB" id="A0AAD8ANF3"/>
<reference evidence="2" key="1">
    <citation type="journal article" date="2023" name="PLoS Negl. Trop. Dis.">
        <title>A genome sequence for Biomphalaria pfeifferi, the major vector snail for the human-infecting parasite Schistosoma mansoni.</title>
        <authorList>
            <person name="Bu L."/>
            <person name="Lu L."/>
            <person name="Laidemitt M.R."/>
            <person name="Zhang S.M."/>
            <person name="Mutuku M."/>
            <person name="Mkoji G."/>
            <person name="Steinauer M."/>
            <person name="Loker E.S."/>
        </authorList>
    </citation>
    <scope>NUCLEOTIDE SEQUENCE</scope>
    <source>
        <strain evidence="2">KasaAsao</strain>
    </source>
</reference>
<comment type="caution">
    <text evidence="2">The sequence shown here is derived from an EMBL/GenBank/DDBJ whole genome shotgun (WGS) entry which is preliminary data.</text>
</comment>
<organism evidence="2 3">
    <name type="scientific">Biomphalaria pfeifferi</name>
    <name type="common">Bloodfluke planorb</name>
    <name type="synonym">Freshwater snail</name>
    <dbReference type="NCBI Taxonomy" id="112525"/>
    <lineage>
        <taxon>Eukaryota</taxon>
        <taxon>Metazoa</taxon>
        <taxon>Spiralia</taxon>
        <taxon>Lophotrochozoa</taxon>
        <taxon>Mollusca</taxon>
        <taxon>Gastropoda</taxon>
        <taxon>Heterobranchia</taxon>
        <taxon>Euthyneura</taxon>
        <taxon>Panpulmonata</taxon>
        <taxon>Hygrophila</taxon>
        <taxon>Lymnaeoidea</taxon>
        <taxon>Planorbidae</taxon>
        <taxon>Biomphalaria</taxon>
    </lineage>
</organism>
<gene>
    <name evidence="2" type="ORF">Bpfe_031107</name>
</gene>
<evidence type="ECO:0000313" key="2">
    <source>
        <dbReference type="EMBL" id="KAK0039430.1"/>
    </source>
</evidence>
<proteinExistence type="predicted"/>
<reference evidence="2" key="2">
    <citation type="submission" date="2023-04" db="EMBL/GenBank/DDBJ databases">
        <authorList>
            <person name="Bu L."/>
            <person name="Lu L."/>
            <person name="Laidemitt M.R."/>
            <person name="Zhang S.M."/>
            <person name="Mutuku M."/>
            <person name="Mkoji G."/>
            <person name="Steinauer M."/>
            <person name="Loker E.S."/>
        </authorList>
    </citation>
    <scope>NUCLEOTIDE SEQUENCE</scope>
    <source>
        <strain evidence="2">KasaAsao</strain>
        <tissue evidence="2">Whole Snail</tissue>
    </source>
</reference>
<accession>A0AAD8ANF3</accession>